<name>A0A173TC01_9FIRM</name>
<dbReference type="InterPro" id="IPR010982">
    <property type="entry name" value="Lambda_DNA-bd_dom_sf"/>
</dbReference>
<accession>A0A173TC01</accession>
<dbReference type="InterPro" id="IPR053163">
    <property type="entry name" value="HTH-type_regulator_Rgg"/>
</dbReference>
<evidence type="ECO:0000313" key="2">
    <source>
        <dbReference type="Proteomes" id="UP000487649"/>
    </source>
</evidence>
<sequence length="325" mass="37838">MEKTEYPNLNGYYINFQLLTQKLKEIAQEKGMTQSELAAGITPRDHLNKILNGKRNPSLELLYQLCNKLRVDIRVLIEQCYYINFEQTSDYMHQMKQCTTMGNYDLLEQLLQKCANLPDFQYGVGKQAYTYQQGVVQLKKYKNAAKALEYFNEALRTFSLMDETGSERLHIFTIEEIGINTDKATCLFTLGQRQEAIELLTTSVESRLANYENVETLHILRAYFYLAQFYLQEKNYVKCIEIATKGINLSNCKFVYIYAGDLNATKATALHFLGDEEHATFHFRRAYEFYNLLGSSRISTMLDRHLEIIGFDKNKIKYDVTHPIQ</sequence>
<dbReference type="Proteomes" id="UP000487649">
    <property type="component" value="Unassembled WGS sequence"/>
</dbReference>
<dbReference type="Pfam" id="PF01381">
    <property type="entry name" value="HTH_3"/>
    <property type="match status" value="1"/>
</dbReference>
<gene>
    <name evidence="1" type="ORF">GMA92_01975</name>
</gene>
<dbReference type="SUPFAM" id="SSF47413">
    <property type="entry name" value="lambda repressor-like DNA-binding domains"/>
    <property type="match status" value="1"/>
</dbReference>
<dbReference type="RefSeq" id="WP_006784467.1">
    <property type="nucleotide sequence ID" value="NZ_CABJBH010000002.1"/>
</dbReference>
<dbReference type="PANTHER" id="PTHR37038:SF14">
    <property type="entry name" value="TRANSCRIPTIONAL ACTIVATOR"/>
    <property type="match status" value="1"/>
</dbReference>
<dbReference type="Gene3D" id="1.25.40.10">
    <property type="entry name" value="Tetratricopeptide repeat domain"/>
    <property type="match status" value="1"/>
</dbReference>
<dbReference type="SUPFAM" id="SSF48452">
    <property type="entry name" value="TPR-like"/>
    <property type="match status" value="1"/>
</dbReference>
<dbReference type="GO" id="GO:0003677">
    <property type="term" value="F:DNA binding"/>
    <property type="evidence" value="ECO:0007669"/>
    <property type="project" value="InterPro"/>
</dbReference>
<dbReference type="OrthoDB" id="252257at2"/>
<dbReference type="InterPro" id="IPR001387">
    <property type="entry name" value="Cro/C1-type_HTH"/>
</dbReference>
<dbReference type="AlphaFoldDB" id="A0A173TC01"/>
<organism evidence="1 2">
    <name type="scientific">Turicibacter sanguinis</name>
    <dbReference type="NCBI Taxonomy" id="154288"/>
    <lineage>
        <taxon>Bacteria</taxon>
        <taxon>Bacillati</taxon>
        <taxon>Bacillota</taxon>
        <taxon>Erysipelotrichia</taxon>
        <taxon>Erysipelotrichales</taxon>
        <taxon>Turicibacteraceae</taxon>
        <taxon>Turicibacter</taxon>
    </lineage>
</organism>
<dbReference type="InterPro" id="IPR011990">
    <property type="entry name" value="TPR-like_helical_dom_sf"/>
</dbReference>
<dbReference type="EMBL" id="WMQE01000003">
    <property type="protein sequence ID" value="MTK20205.1"/>
    <property type="molecule type" value="Genomic_DNA"/>
</dbReference>
<reference evidence="1 2" key="1">
    <citation type="journal article" date="2019" name="Nat. Med.">
        <title>A library of human gut bacterial isolates paired with longitudinal multiomics data enables mechanistic microbiome research.</title>
        <authorList>
            <person name="Poyet M."/>
            <person name="Groussin M."/>
            <person name="Gibbons S.M."/>
            <person name="Avila-Pacheco J."/>
            <person name="Jiang X."/>
            <person name="Kearney S.M."/>
            <person name="Perrotta A.R."/>
            <person name="Berdy B."/>
            <person name="Zhao S."/>
            <person name="Lieberman T.D."/>
            <person name="Swanson P.K."/>
            <person name="Smith M."/>
            <person name="Roesemann S."/>
            <person name="Alexander J.E."/>
            <person name="Rich S.A."/>
            <person name="Livny J."/>
            <person name="Vlamakis H."/>
            <person name="Clish C."/>
            <person name="Bullock K."/>
            <person name="Deik A."/>
            <person name="Scott J."/>
            <person name="Pierce K.A."/>
            <person name="Xavier R.J."/>
            <person name="Alm E.J."/>
        </authorList>
    </citation>
    <scope>NUCLEOTIDE SEQUENCE [LARGE SCALE GENOMIC DNA]</scope>
    <source>
        <strain evidence="1 2">BIOML-A198</strain>
    </source>
</reference>
<evidence type="ECO:0000313" key="1">
    <source>
        <dbReference type="EMBL" id="MTK20205.1"/>
    </source>
</evidence>
<dbReference type="GeneID" id="60058380"/>
<dbReference type="SMART" id="SM00530">
    <property type="entry name" value="HTH_XRE"/>
    <property type="match status" value="1"/>
</dbReference>
<protein>
    <submittedName>
        <fullName evidence="1">Helix-turn-helix domain-containing protein</fullName>
    </submittedName>
</protein>
<comment type="caution">
    <text evidence="1">The sequence shown here is derived from an EMBL/GenBank/DDBJ whole genome shotgun (WGS) entry which is preliminary data.</text>
</comment>
<dbReference type="PROSITE" id="PS50943">
    <property type="entry name" value="HTH_CROC1"/>
    <property type="match status" value="1"/>
</dbReference>
<dbReference type="CDD" id="cd00093">
    <property type="entry name" value="HTH_XRE"/>
    <property type="match status" value="1"/>
</dbReference>
<dbReference type="PANTHER" id="PTHR37038">
    <property type="entry name" value="TRANSCRIPTIONAL REGULATOR-RELATED"/>
    <property type="match status" value="1"/>
</dbReference>
<proteinExistence type="predicted"/>